<sequence length="229" mass="26692">MDDWDMIFEGETRLYQSLFPETENKYPRAFSTIEGATTLTESEVQVLKPVPRDARHVGGDHSQRAVDRPMTRSQAVVGQKIEFSFNRNARPFLRQRGIPMYALLCASAAALHRIVLGARTKVLTNVALRRIRIRFVWPHPAGYEPAAEVYEEWVPVNDRLTRLQLAMLVAQVFNRFVEQQRTSRLSNYEVFEFRLRQDAFYRVWLVRLERVESNLFIADLNYAVSDPDE</sequence>
<dbReference type="Proteomes" id="UP000292082">
    <property type="component" value="Unassembled WGS sequence"/>
</dbReference>
<keyword evidence="2" id="KW-1185">Reference proteome</keyword>
<accession>A0A4Q9PQ75</accession>
<reference evidence="1 2" key="1">
    <citation type="submission" date="2019-01" db="EMBL/GenBank/DDBJ databases">
        <title>Draft genome sequences of three monokaryotic isolates of the white-rot basidiomycete fungus Dichomitus squalens.</title>
        <authorList>
            <consortium name="DOE Joint Genome Institute"/>
            <person name="Lopez S.C."/>
            <person name="Andreopoulos B."/>
            <person name="Pangilinan J."/>
            <person name="Lipzen A."/>
            <person name="Riley R."/>
            <person name="Ahrendt S."/>
            <person name="Ng V."/>
            <person name="Barry K."/>
            <person name="Daum C."/>
            <person name="Grigoriev I.V."/>
            <person name="Hilden K.S."/>
            <person name="Makela M.R."/>
            <person name="de Vries R.P."/>
        </authorList>
    </citation>
    <scope>NUCLEOTIDE SEQUENCE [LARGE SCALE GENOMIC DNA]</scope>
    <source>
        <strain evidence="1 2">CBS 464.89</strain>
    </source>
</reference>
<protein>
    <submittedName>
        <fullName evidence="1">Uncharacterized protein</fullName>
    </submittedName>
</protein>
<dbReference type="AlphaFoldDB" id="A0A4Q9PQ75"/>
<organism evidence="1 2">
    <name type="scientific">Dichomitus squalens</name>
    <dbReference type="NCBI Taxonomy" id="114155"/>
    <lineage>
        <taxon>Eukaryota</taxon>
        <taxon>Fungi</taxon>
        <taxon>Dikarya</taxon>
        <taxon>Basidiomycota</taxon>
        <taxon>Agaricomycotina</taxon>
        <taxon>Agaricomycetes</taxon>
        <taxon>Polyporales</taxon>
        <taxon>Polyporaceae</taxon>
        <taxon>Dichomitus</taxon>
    </lineage>
</organism>
<dbReference type="EMBL" id="ML145150">
    <property type="protein sequence ID" value="TBU56500.1"/>
    <property type="molecule type" value="Genomic_DNA"/>
</dbReference>
<evidence type="ECO:0000313" key="1">
    <source>
        <dbReference type="EMBL" id="TBU56500.1"/>
    </source>
</evidence>
<name>A0A4Q9PQ75_9APHY</name>
<gene>
    <name evidence="1" type="ORF">BD310DRAFT_823478</name>
</gene>
<proteinExistence type="predicted"/>
<evidence type="ECO:0000313" key="2">
    <source>
        <dbReference type="Proteomes" id="UP000292082"/>
    </source>
</evidence>